<evidence type="ECO:0000256" key="2">
    <source>
        <dbReference type="ARBA" id="ARBA00006154"/>
    </source>
</evidence>
<dbReference type="PANTHER" id="PTHR43538">
    <property type="entry name" value="ALPHA-IPM SYNTHASE/HOMOCITRATE SYNTHASE"/>
    <property type="match status" value="1"/>
</dbReference>
<comment type="caution">
    <text evidence="11">The sequence shown here is derived from an EMBL/GenBank/DDBJ whole genome shotgun (WGS) entry which is preliminary data.</text>
</comment>
<evidence type="ECO:0000256" key="5">
    <source>
        <dbReference type="ARBA" id="ARBA00022679"/>
    </source>
</evidence>
<accession>A0A7C0Y943</accession>
<dbReference type="SUPFAM" id="SSF110921">
    <property type="entry name" value="2-isopropylmalate synthase LeuA, allosteric (dimerisation) domain"/>
    <property type="match status" value="1"/>
</dbReference>
<dbReference type="InterPro" id="IPR013785">
    <property type="entry name" value="Aldolase_TIM"/>
</dbReference>
<dbReference type="AlphaFoldDB" id="A0A7C0Y943"/>
<dbReference type="NCBIfam" id="TIGR00977">
    <property type="entry name" value="citramal_synth"/>
    <property type="match status" value="1"/>
</dbReference>
<evidence type="ECO:0000256" key="7">
    <source>
        <dbReference type="ARBA" id="ARBA00048263"/>
    </source>
</evidence>
<dbReference type="UniPathway" id="UPA00047">
    <property type="reaction ID" value="UER00066"/>
</dbReference>
<evidence type="ECO:0000256" key="3">
    <source>
        <dbReference type="ARBA" id="ARBA00022605"/>
    </source>
</evidence>
<organism evidence="11">
    <name type="scientific">Thermosulfidibacter takaii</name>
    <dbReference type="NCBI Taxonomy" id="412593"/>
    <lineage>
        <taxon>Bacteria</taxon>
        <taxon>Pseudomonadati</taxon>
        <taxon>Thermosulfidibacterota</taxon>
        <taxon>Thermosulfidibacteria</taxon>
        <taxon>Thermosulfidibacterales</taxon>
        <taxon>Thermosulfidibacteraceae</taxon>
    </lineage>
</organism>
<keyword evidence="6" id="KW-0100">Branched-chain amino acid biosynthesis</keyword>
<dbReference type="EMBL" id="DQWS01000117">
    <property type="protein sequence ID" value="HDD53037.1"/>
    <property type="molecule type" value="Genomic_DNA"/>
</dbReference>
<dbReference type="PROSITE" id="PS00815">
    <property type="entry name" value="AIPM_HOMOCIT_SYNTH_1"/>
    <property type="match status" value="1"/>
</dbReference>
<dbReference type="PROSITE" id="PS50991">
    <property type="entry name" value="PYR_CT"/>
    <property type="match status" value="1"/>
</dbReference>
<comment type="similarity">
    <text evidence="2 9">Belongs to the alpha-IPM synthase/homocitrate synthase family.</text>
</comment>
<keyword evidence="3" id="KW-0028">Amino-acid biosynthesis</keyword>
<dbReference type="InterPro" id="IPR054691">
    <property type="entry name" value="LeuA/HCS_post-cat"/>
</dbReference>
<protein>
    <recommendedName>
        <fullName evidence="8">Citramalate synthase</fullName>
        <ecNumber evidence="8">2.3.3.21</ecNumber>
    </recommendedName>
</protein>
<evidence type="ECO:0000259" key="10">
    <source>
        <dbReference type="PROSITE" id="PS50991"/>
    </source>
</evidence>
<dbReference type="EC" id="2.3.3.21" evidence="8"/>
<dbReference type="SMART" id="SM00917">
    <property type="entry name" value="LeuA_dimer"/>
    <property type="match status" value="1"/>
</dbReference>
<dbReference type="Gene3D" id="1.10.238.260">
    <property type="match status" value="1"/>
</dbReference>
<comment type="catalytic activity">
    <reaction evidence="7">
        <text>pyruvate + acetyl-CoA + H2O = (3R)-citramalate + CoA + H(+)</text>
        <dbReference type="Rhea" id="RHEA:19045"/>
        <dbReference type="ChEBI" id="CHEBI:15361"/>
        <dbReference type="ChEBI" id="CHEBI:15377"/>
        <dbReference type="ChEBI" id="CHEBI:15378"/>
        <dbReference type="ChEBI" id="CHEBI:30934"/>
        <dbReference type="ChEBI" id="CHEBI:57287"/>
        <dbReference type="ChEBI" id="CHEBI:57288"/>
        <dbReference type="EC" id="2.3.3.21"/>
    </reaction>
</comment>
<name>A0A7C0Y943_9BACT</name>
<gene>
    <name evidence="11" type="primary">cimA</name>
    <name evidence="11" type="ORF">ENF32_03085</name>
</gene>
<proteinExistence type="inferred from homology"/>
<dbReference type="InterPro" id="IPR036230">
    <property type="entry name" value="LeuA_allosteric_dom_sf"/>
</dbReference>
<sequence length="529" mass="59140">MKKVKLYDTTLRDGTQAEEISFSSMDKLMIAEKLDDLGIHYIEGGWPGSNPKDMDFFEQGRRLNLKQAKIAAFGSTRRAGIKAQDDPNIKMLLKADVPVVTIFGKSWDLHVTDALRCSLDENLQMIYDSVSYLKTRVPEVIYDAEHFFDGYKRNPEYAIKTIKAAEEAGADCIVLCDTNGGCLPFEIQGIVTRVKQEISVSLGIHAHNDSETAVANSIMAVLCGAEHVQGTINGFGERCGNANLCSIIPNLQLKMGIECISPGQLCNLTRLSRFVYEVANLKPWPHQPYVGKSAFAHKGGVHVSAVMRNPETYEHIRPELVGNRQRVLVSDLSGRSNIIYKAQEFGLDLDSKDPVVQKVLDDLKVLEHQGYQFEGAEASFEILIKKAMKKFKPYFALKGFRVIVDKRSREDEPVSEAMVRVSVPPDRKEHQFMAAEGNGPVNALDRALRKALEEFYPTLSMVHLTDYKVRILDEGAGTAAKVRVIIESTDGKRRWGTVGVHENVIEASWQALVDSIEYKLMKDEEEDGQ</sequence>
<dbReference type="Pfam" id="PF00682">
    <property type="entry name" value="HMGL-like"/>
    <property type="match status" value="1"/>
</dbReference>
<feature type="domain" description="Pyruvate carboxyltransferase" evidence="10">
    <location>
        <begin position="4"/>
        <end position="266"/>
    </location>
</feature>
<dbReference type="InterPro" id="IPR002034">
    <property type="entry name" value="AIPM/Hcit_synth_CS"/>
</dbReference>
<dbReference type="SUPFAM" id="SSF51569">
    <property type="entry name" value="Aldolase"/>
    <property type="match status" value="1"/>
</dbReference>
<dbReference type="GO" id="GO:0009097">
    <property type="term" value="P:isoleucine biosynthetic process"/>
    <property type="evidence" value="ECO:0007669"/>
    <property type="project" value="UniProtKB-UniRule"/>
</dbReference>
<evidence type="ECO:0000256" key="6">
    <source>
        <dbReference type="ARBA" id="ARBA00023304"/>
    </source>
</evidence>
<dbReference type="InterPro" id="IPR013709">
    <property type="entry name" value="2-isopropylmalate_synth_dimer"/>
</dbReference>
<dbReference type="Gene3D" id="3.30.160.270">
    <property type="match status" value="1"/>
</dbReference>
<evidence type="ECO:0000256" key="9">
    <source>
        <dbReference type="RuleBase" id="RU003523"/>
    </source>
</evidence>
<keyword evidence="5 9" id="KW-0808">Transferase</keyword>
<dbReference type="Proteomes" id="UP000885690">
    <property type="component" value="Unassembled WGS sequence"/>
</dbReference>
<dbReference type="GO" id="GO:0003852">
    <property type="term" value="F:2-isopropylmalate synthase activity"/>
    <property type="evidence" value="ECO:0007669"/>
    <property type="project" value="InterPro"/>
</dbReference>
<dbReference type="Pfam" id="PF22617">
    <property type="entry name" value="HCS_D2"/>
    <property type="match status" value="1"/>
</dbReference>
<dbReference type="GO" id="GO:0043714">
    <property type="term" value="F:(R)-citramalate synthase activity"/>
    <property type="evidence" value="ECO:0007669"/>
    <property type="project" value="UniProtKB-UniRule"/>
</dbReference>
<reference evidence="11" key="1">
    <citation type="journal article" date="2020" name="mSystems">
        <title>Genome- and Community-Level Interaction Insights into Carbon Utilization and Element Cycling Functions of Hydrothermarchaeota in Hydrothermal Sediment.</title>
        <authorList>
            <person name="Zhou Z."/>
            <person name="Liu Y."/>
            <person name="Xu W."/>
            <person name="Pan J."/>
            <person name="Luo Z.H."/>
            <person name="Li M."/>
        </authorList>
    </citation>
    <scope>NUCLEOTIDE SEQUENCE [LARGE SCALE GENOMIC DNA]</scope>
    <source>
        <strain evidence="11">HyVt-115</strain>
    </source>
</reference>
<evidence type="ECO:0000313" key="11">
    <source>
        <dbReference type="EMBL" id="HDD53037.1"/>
    </source>
</evidence>
<comment type="pathway">
    <text evidence="1">Amino-acid biosynthesis; L-isoleucine biosynthesis; 2-oxobutanoate from pyruvate: step 1/3.</text>
</comment>
<dbReference type="GO" id="GO:0009098">
    <property type="term" value="P:L-leucine biosynthetic process"/>
    <property type="evidence" value="ECO:0007669"/>
    <property type="project" value="InterPro"/>
</dbReference>
<dbReference type="InterPro" id="IPR005675">
    <property type="entry name" value="Citramal_synthase"/>
</dbReference>
<dbReference type="CDD" id="cd07941">
    <property type="entry name" value="DRE_TIM_LeuA3"/>
    <property type="match status" value="1"/>
</dbReference>
<dbReference type="Pfam" id="PF08502">
    <property type="entry name" value="LeuA_dimer"/>
    <property type="match status" value="1"/>
</dbReference>
<keyword evidence="4" id="KW-0412">Isoleucine biosynthesis</keyword>
<evidence type="ECO:0000256" key="1">
    <source>
        <dbReference type="ARBA" id="ARBA00004743"/>
    </source>
</evidence>
<dbReference type="PANTHER" id="PTHR43538:SF1">
    <property type="entry name" value="(R)-CITRAMALATE SYNTHASE"/>
    <property type="match status" value="1"/>
</dbReference>
<dbReference type="Gene3D" id="3.20.20.70">
    <property type="entry name" value="Aldolase class I"/>
    <property type="match status" value="1"/>
</dbReference>
<keyword evidence="11" id="KW-0012">Acyltransferase</keyword>
<evidence type="ECO:0000256" key="4">
    <source>
        <dbReference type="ARBA" id="ARBA00022624"/>
    </source>
</evidence>
<evidence type="ECO:0000256" key="8">
    <source>
        <dbReference type="NCBIfam" id="TIGR00977"/>
    </source>
</evidence>
<dbReference type="InterPro" id="IPR000891">
    <property type="entry name" value="PYR_CT"/>
</dbReference>